<dbReference type="PROSITE" id="PS00165">
    <property type="entry name" value="DEHYDRATASE_SER_THR"/>
    <property type="match status" value="1"/>
</dbReference>
<keyword evidence="3" id="KW-0663">Pyridoxal phosphate</keyword>
<evidence type="ECO:0000313" key="6">
    <source>
        <dbReference type="EMBL" id="KWX15002.1"/>
    </source>
</evidence>
<evidence type="ECO:0000313" key="7">
    <source>
        <dbReference type="Proteomes" id="UP000070089"/>
    </source>
</evidence>
<protein>
    <submittedName>
        <fullName evidence="6">Threonine dehydratase lateral transfer candidate</fullName>
    </submittedName>
</protein>
<accession>A0A132NZ77</accession>
<dbReference type="GO" id="GO:0004794">
    <property type="term" value="F:threonine deaminase activity"/>
    <property type="evidence" value="ECO:0007669"/>
    <property type="project" value="TreeGrafter"/>
</dbReference>
<dbReference type="OrthoDB" id="4418812at2759"/>
<dbReference type="Pfam" id="PF00291">
    <property type="entry name" value="PALP"/>
    <property type="match status" value="1"/>
</dbReference>
<reference evidence="6 7" key="1">
    <citation type="journal article" date="2015" name="Mol. Biochem. Parasitol.">
        <title>Identification of polymorphic genes for use in assemblage B genotyping assays through comparative genomics of multiple assemblage B Giardia duodenalis isolates.</title>
        <authorList>
            <person name="Wielinga C."/>
            <person name="Thompson R.C."/>
            <person name="Monis P."/>
            <person name="Ryan U."/>
        </authorList>
    </citation>
    <scope>NUCLEOTIDE SEQUENCE [LARGE SCALE GENOMIC DNA]</scope>
    <source>
        <strain evidence="6 7">BAH15c1</strain>
    </source>
</reference>
<dbReference type="FunFam" id="3.40.50.1100:FF:000005">
    <property type="entry name" value="Threonine dehydratase catabolic"/>
    <property type="match status" value="1"/>
</dbReference>
<dbReference type="PANTHER" id="PTHR48078">
    <property type="entry name" value="THREONINE DEHYDRATASE, MITOCHONDRIAL-RELATED"/>
    <property type="match status" value="1"/>
</dbReference>
<dbReference type="GO" id="GO:0003941">
    <property type="term" value="F:L-serine ammonia-lyase activity"/>
    <property type="evidence" value="ECO:0007669"/>
    <property type="project" value="TreeGrafter"/>
</dbReference>
<feature type="domain" description="Tryptophan synthase beta chain-like PALP" evidence="5">
    <location>
        <begin position="508"/>
        <end position="813"/>
    </location>
</feature>
<dbReference type="GO" id="GO:0006565">
    <property type="term" value="P:L-serine catabolic process"/>
    <property type="evidence" value="ECO:0007669"/>
    <property type="project" value="TreeGrafter"/>
</dbReference>
<dbReference type="Gene3D" id="3.40.50.1100">
    <property type="match status" value="2"/>
</dbReference>
<dbReference type="AlphaFoldDB" id="A0A132NZ77"/>
<comment type="caution">
    <text evidence="6">The sequence shown here is derived from an EMBL/GenBank/DDBJ whole genome shotgun (WGS) entry which is preliminary data.</text>
</comment>
<dbReference type="CDD" id="cd01562">
    <property type="entry name" value="Thr-dehyd"/>
    <property type="match status" value="1"/>
</dbReference>
<dbReference type="InterPro" id="IPR000634">
    <property type="entry name" value="Ser/Thr_deHydtase_PyrdxlP-BS"/>
</dbReference>
<dbReference type="InterPro" id="IPR001926">
    <property type="entry name" value="TrpB-like_PALP"/>
</dbReference>
<dbReference type="PANTHER" id="PTHR48078:SF19">
    <property type="entry name" value="ACT DOMAIN-CONTAINING PROTEIN"/>
    <property type="match status" value="1"/>
</dbReference>
<organism evidence="6 7">
    <name type="scientific">Giardia duodenalis assemblage B</name>
    <dbReference type="NCBI Taxonomy" id="1394984"/>
    <lineage>
        <taxon>Eukaryota</taxon>
        <taxon>Metamonada</taxon>
        <taxon>Diplomonadida</taxon>
        <taxon>Hexamitidae</taxon>
        <taxon>Giardiinae</taxon>
        <taxon>Giardia</taxon>
    </lineage>
</organism>
<dbReference type="SUPFAM" id="SSF53686">
    <property type="entry name" value="Tryptophan synthase beta subunit-like PLP-dependent enzymes"/>
    <property type="match status" value="1"/>
</dbReference>
<comment type="similarity">
    <text evidence="2">Belongs to the serine/threonine dehydratase family.</text>
</comment>
<dbReference type="GO" id="GO:0006567">
    <property type="term" value="P:L-threonine catabolic process"/>
    <property type="evidence" value="ECO:0007669"/>
    <property type="project" value="TreeGrafter"/>
</dbReference>
<keyword evidence="4" id="KW-0456">Lyase</keyword>
<comment type="cofactor">
    <cofactor evidence="1">
        <name>pyridoxal 5'-phosphate</name>
        <dbReference type="ChEBI" id="CHEBI:597326"/>
    </cofactor>
</comment>
<evidence type="ECO:0000256" key="2">
    <source>
        <dbReference type="ARBA" id="ARBA00010869"/>
    </source>
</evidence>
<evidence type="ECO:0000256" key="4">
    <source>
        <dbReference type="ARBA" id="ARBA00023239"/>
    </source>
</evidence>
<dbReference type="VEuPathDB" id="GiardiaDB:QR46_0980"/>
<dbReference type="Proteomes" id="UP000070089">
    <property type="component" value="Unassembled WGS sequence"/>
</dbReference>
<evidence type="ECO:0000256" key="3">
    <source>
        <dbReference type="ARBA" id="ARBA00022898"/>
    </source>
</evidence>
<dbReference type="EMBL" id="JXTI01000017">
    <property type="protein sequence ID" value="KWX15002.1"/>
    <property type="molecule type" value="Genomic_DNA"/>
</dbReference>
<sequence length="943" mass="104895">MLFLKSMTITMQEFLSFLNMGEPPVYNFPLLDRDMGCKVYLKMENMSANMDIAYRCYAYSIGKITGWDKSKSICFKVNNYKAFPLLIPLVGAAASLHYKISVQFAPDLLTNFAYTFVAYACHELGADLDNHAADIVVEKVVHISDHFREAIWLMLDATHAQMASEVDTVHQVVIPQNVTLYRRNDFATYCLEYYKRIAFNGDITLVHLKHIPVMDPHVWVQNVRDSVTHEQFFANCIFGETHPIVKAAFDTLYNEIETAKYFKKLIEDQYNDLVNSVSQEELRGFPYSTALVDQDMLHLGFYKFLSTTHCISTNVHVEAFTALLLRTTGFRRFNPTPNVLCFITGAVSASLEEIDVASNIEYSLMHALIQSGELMNFVVKFNTLDGNLMTRLTDILSKHSINILSFHVKTIQHQQVSIKASGPGYQHLVSLYNELSEVFGDENITGLTIPKYNIKEEGLRDVSYEEFNEGAASSGEPIKAYVSSIKSCEEITPETITIAYNKLQAAKAIHETPCIISKVYSRILQQKTGVDHTVILQFENVQQTGSFKIRGASNMLIKSKEWAESNNTEISGVVACSAGNHAQGVSKTSDLLGIRCTIVCPETAPTVKLVNTKRYNAEVIKHGAVFDEASKYSQQLCEKRGWMFIPPYNSFDVIEGQGTIAHELMNKMVGQGHVSSIDRILVNIGGGGMISGISLYAKRVNPNVKITGIQAEKVFPLRNYKESGQLVPVDKTAGTIADGCNVKVPGGIHNDVLKNYVDEFISVSENEIAGAIVHALITTGTLCEGAGAMGIAALMYDKLRLAERENIAVVLCGGNIDLTRVRQIYNYGLIALGRMLSVEIRQADTYGSLAKLSKIALKYYSTIRYVTYLRGGDDLDWDQMVVKVDIKIPSPAVYDLLSREIRASFDTVTFLGEALIPRYPISGQTHGLGSSAVENSQVRAVKK</sequence>
<dbReference type="GO" id="GO:0030170">
    <property type="term" value="F:pyridoxal phosphate binding"/>
    <property type="evidence" value="ECO:0007669"/>
    <property type="project" value="InterPro"/>
</dbReference>
<name>A0A132NZ77_GIAIN</name>
<dbReference type="InterPro" id="IPR050147">
    <property type="entry name" value="Ser/Thr_Dehydratase"/>
</dbReference>
<dbReference type="InterPro" id="IPR036052">
    <property type="entry name" value="TrpB-like_PALP_sf"/>
</dbReference>
<evidence type="ECO:0000256" key="1">
    <source>
        <dbReference type="ARBA" id="ARBA00001933"/>
    </source>
</evidence>
<gene>
    <name evidence="6" type="ORF">QR46_0980</name>
</gene>
<proteinExistence type="inferred from homology"/>
<dbReference type="GO" id="GO:0009097">
    <property type="term" value="P:isoleucine biosynthetic process"/>
    <property type="evidence" value="ECO:0007669"/>
    <property type="project" value="TreeGrafter"/>
</dbReference>
<evidence type="ECO:0000259" key="5">
    <source>
        <dbReference type="Pfam" id="PF00291"/>
    </source>
</evidence>